<gene>
    <name evidence="2" type="ORF">OBO34_15395</name>
</gene>
<dbReference type="RefSeq" id="WP_269478631.1">
    <property type="nucleotide sequence ID" value="NZ_JAOSHN010000006.1"/>
</dbReference>
<dbReference type="Pfam" id="PF08281">
    <property type="entry name" value="Sigma70_r4_2"/>
    <property type="match status" value="1"/>
</dbReference>
<dbReference type="GO" id="GO:0003677">
    <property type="term" value="F:DNA binding"/>
    <property type="evidence" value="ECO:0007669"/>
    <property type="project" value="InterPro"/>
</dbReference>
<keyword evidence="3" id="KW-1185">Reference proteome</keyword>
<dbReference type="Gene3D" id="1.10.10.10">
    <property type="entry name" value="Winged helix-like DNA-binding domain superfamily/Winged helix DNA-binding domain"/>
    <property type="match status" value="1"/>
</dbReference>
<dbReference type="AlphaFoldDB" id="A0A9J6QTU1"/>
<protein>
    <recommendedName>
        <fullName evidence="1">RNA polymerase sigma factor 70 region 4 type 2 domain-containing protein</fullName>
    </recommendedName>
</protein>
<dbReference type="GO" id="GO:0016987">
    <property type="term" value="F:sigma factor activity"/>
    <property type="evidence" value="ECO:0007669"/>
    <property type="project" value="InterPro"/>
</dbReference>
<name>A0A9J6QTU1_9FIRM</name>
<sequence length="130" mass="15442">MQNYQKIIDETVKTAIVQLKKHQLLNDSRSSSFQKVEKCLYCYSDFKDQNAGHGLTDKFIHNVEDALAQLEDDFYYDILRYKYFDKLTQEEIAEKLHCDVSTVTRNKNRLIKRLSFMLFSDQAIEELLFN</sequence>
<organism evidence="2 3">
    <name type="scientific">Hominibacterium faecale</name>
    <dbReference type="NCBI Taxonomy" id="2839743"/>
    <lineage>
        <taxon>Bacteria</taxon>
        <taxon>Bacillati</taxon>
        <taxon>Bacillota</taxon>
        <taxon>Clostridia</taxon>
        <taxon>Peptostreptococcales</taxon>
        <taxon>Anaerovoracaceae</taxon>
        <taxon>Hominibacterium</taxon>
    </lineage>
</organism>
<dbReference type="SUPFAM" id="SSF88659">
    <property type="entry name" value="Sigma3 and sigma4 domains of RNA polymerase sigma factors"/>
    <property type="match status" value="1"/>
</dbReference>
<feature type="domain" description="RNA polymerase sigma factor 70 region 4 type 2" evidence="1">
    <location>
        <begin position="77"/>
        <end position="114"/>
    </location>
</feature>
<proteinExistence type="predicted"/>
<accession>A0A9J6QTU1</accession>
<evidence type="ECO:0000313" key="2">
    <source>
        <dbReference type="EMBL" id="MCU7379730.1"/>
    </source>
</evidence>
<dbReference type="InterPro" id="IPR013249">
    <property type="entry name" value="RNA_pol_sigma70_r4_t2"/>
</dbReference>
<dbReference type="Proteomes" id="UP001065549">
    <property type="component" value="Unassembled WGS sequence"/>
</dbReference>
<dbReference type="InterPro" id="IPR013324">
    <property type="entry name" value="RNA_pol_sigma_r3/r4-like"/>
</dbReference>
<dbReference type="InterPro" id="IPR036388">
    <property type="entry name" value="WH-like_DNA-bd_sf"/>
</dbReference>
<comment type="caution">
    <text evidence="2">The sequence shown here is derived from an EMBL/GenBank/DDBJ whole genome shotgun (WGS) entry which is preliminary data.</text>
</comment>
<dbReference type="GO" id="GO:0006352">
    <property type="term" value="P:DNA-templated transcription initiation"/>
    <property type="evidence" value="ECO:0007669"/>
    <property type="project" value="InterPro"/>
</dbReference>
<evidence type="ECO:0000259" key="1">
    <source>
        <dbReference type="Pfam" id="PF08281"/>
    </source>
</evidence>
<reference evidence="2" key="1">
    <citation type="submission" date="2022-09" db="EMBL/GenBank/DDBJ databases">
        <title>Culturomic study of gut microbiota in children with autism spectrum disorder.</title>
        <authorList>
            <person name="Efimov B.A."/>
            <person name="Chaplin A.V."/>
            <person name="Sokolova S.R."/>
            <person name="Pikina A.P."/>
            <person name="Korzhanova M."/>
            <person name="Belova V."/>
            <person name="Korostin D."/>
        </authorList>
    </citation>
    <scope>NUCLEOTIDE SEQUENCE</scope>
    <source>
        <strain evidence="2">ASD5510</strain>
    </source>
</reference>
<evidence type="ECO:0000313" key="3">
    <source>
        <dbReference type="Proteomes" id="UP001065549"/>
    </source>
</evidence>
<dbReference type="EMBL" id="JAOSHN010000006">
    <property type="protein sequence ID" value="MCU7379730.1"/>
    <property type="molecule type" value="Genomic_DNA"/>
</dbReference>